<dbReference type="KEGG" id="stcm:SCMC78_07960"/>
<dbReference type="EMBL" id="AP035884">
    <property type="protein sequence ID" value="BFP50989.1"/>
    <property type="molecule type" value="Genomic_DNA"/>
</dbReference>
<sequence>MRRAQVTAYDVTGTHDARGVAEARRRSLVAGHHTEALGFYAVTTEERPGGLHSGEERRV</sequence>
<protein>
    <submittedName>
        <fullName evidence="1">Uncharacterized protein</fullName>
    </submittedName>
</protein>
<name>A0AB33K5U8_9ACTN</name>
<evidence type="ECO:0000313" key="1">
    <source>
        <dbReference type="EMBL" id="BFP50989.1"/>
    </source>
</evidence>
<dbReference type="AlphaFoldDB" id="A0AB33K5U8"/>
<organism evidence="1">
    <name type="scientific">Streptomyces sp. CMC78</name>
    <dbReference type="NCBI Taxonomy" id="3231512"/>
    <lineage>
        <taxon>Bacteria</taxon>
        <taxon>Bacillati</taxon>
        <taxon>Actinomycetota</taxon>
        <taxon>Actinomycetes</taxon>
        <taxon>Kitasatosporales</taxon>
        <taxon>Streptomycetaceae</taxon>
        <taxon>Streptomyces</taxon>
    </lineage>
</organism>
<proteinExistence type="predicted"/>
<accession>A0AB33K5U8</accession>
<gene>
    <name evidence="1" type="ORF">SCMC78_07960</name>
</gene>
<reference evidence="1" key="1">
    <citation type="submission" date="2024-07" db="EMBL/GenBank/DDBJ databases">
        <title>Complete genome sequences of cellulolytic bacteria, Kitasatospora sp. CMC57 and Streptomyces sp. CMC78, isolated from Japanese agricultural soil.</title>
        <authorList>
            <person name="Hashimoto T."/>
            <person name="Ito M."/>
            <person name="Iwamoto M."/>
            <person name="Fukahori D."/>
            <person name="Shoda T."/>
            <person name="Sakoda M."/>
            <person name="Morohoshi T."/>
            <person name="Mitsuboshi M."/>
            <person name="Nishizawa T."/>
        </authorList>
    </citation>
    <scope>NUCLEOTIDE SEQUENCE</scope>
    <source>
        <strain evidence="1">CMC78</strain>
    </source>
</reference>